<dbReference type="RefSeq" id="WP_015903744.1">
    <property type="nucleotide sequence ID" value="NC_012108.1"/>
</dbReference>
<dbReference type="GO" id="GO:0005886">
    <property type="term" value="C:plasma membrane"/>
    <property type="evidence" value="ECO:0007669"/>
    <property type="project" value="TreeGrafter"/>
</dbReference>
<dbReference type="CDD" id="cd06571">
    <property type="entry name" value="Bac_DnaA_C"/>
    <property type="match status" value="1"/>
</dbReference>
<comment type="domain">
    <text evidence="7">Domain I is involved in oligomerization and binding regulators, domain II is flexibile and of varying length in different bacteria, domain III forms the AAA+ region, while domain IV binds dsDNA.</text>
</comment>
<feature type="binding site" evidence="7">
    <location>
        <position position="176"/>
    </location>
    <ligand>
        <name>ATP</name>
        <dbReference type="ChEBI" id="CHEBI:30616"/>
    </ligand>
</feature>
<feature type="binding site" evidence="7">
    <location>
        <position position="177"/>
    </location>
    <ligand>
        <name>ATP</name>
        <dbReference type="ChEBI" id="CHEBI:30616"/>
    </ligand>
</feature>
<dbReference type="GO" id="GO:0006275">
    <property type="term" value="P:regulation of DNA replication"/>
    <property type="evidence" value="ECO:0007669"/>
    <property type="project" value="UniProtKB-UniRule"/>
</dbReference>
<dbReference type="NCBIfam" id="TIGR00362">
    <property type="entry name" value="DnaA"/>
    <property type="match status" value="1"/>
</dbReference>
<feature type="region of interest" description="Domain IV, binds dsDNA" evidence="7">
    <location>
        <begin position="348"/>
        <end position="469"/>
    </location>
</feature>
<comment type="subcellular location">
    <subcellularLocation>
        <location evidence="7">Cytoplasm</location>
    </subcellularLocation>
</comment>
<evidence type="ECO:0000256" key="3">
    <source>
        <dbReference type="ARBA" id="ARBA00022741"/>
    </source>
</evidence>
<comment type="caution">
    <text evidence="7">Lacks conserved residue(s) required for the propagation of feature annotation.</text>
</comment>
<comment type="subunit">
    <text evidence="7">Oligomerizes as a right-handed, spiral filament on DNA at oriC.</text>
</comment>
<dbReference type="SMART" id="SM00760">
    <property type="entry name" value="Bac_DnaA_C"/>
    <property type="match status" value="1"/>
</dbReference>
<dbReference type="InterPro" id="IPR010921">
    <property type="entry name" value="Trp_repressor/repl_initiator"/>
</dbReference>
<dbReference type="AlphaFoldDB" id="C0QBU6"/>
<name>C0QBU6_DESAH</name>
<evidence type="ECO:0000256" key="2">
    <source>
        <dbReference type="ARBA" id="ARBA00022705"/>
    </source>
</evidence>
<dbReference type="GO" id="GO:0003688">
    <property type="term" value="F:DNA replication origin binding"/>
    <property type="evidence" value="ECO:0007669"/>
    <property type="project" value="UniProtKB-UniRule"/>
</dbReference>
<organism evidence="12 13">
    <name type="scientific">Desulforapulum autotrophicum (strain ATCC 43914 / DSM 3382 / VKM B-1955 / HRM2)</name>
    <name type="common">Desulfobacterium autotrophicum</name>
    <dbReference type="NCBI Taxonomy" id="177437"/>
    <lineage>
        <taxon>Bacteria</taxon>
        <taxon>Pseudomonadati</taxon>
        <taxon>Thermodesulfobacteriota</taxon>
        <taxon>Desulfobacteria</taxon>
        <taxon>Desulfobacterales</taxon>
        <taxon>Desulfobacteraceae</taxon>
        <taxon>Desulforapulum</taxon>
    </lineage>
</organism>
<dbReference type="GO" id="GO:0005524">
    <property type="term" value="F:ATP binding"/>
    <property type="evidence" value="ECO:0007669"/>
    <property type="project" value="UniProtKB-UniRule"/>
</dbReference>
<comment type="function">
    <text evidence="7 9">Plays an essential role in the initiation and regulation of chromosomal replication. ATP-DnaA binds to the origin of replication (oriC) to initiate formation of the DNA replication initiation complex once per cell cycle. Binds the DnaA box (a 9 base pair repeat at the origin) and separates the double-stranded (ds)DNA. Forms a right-handed helical filament on oriC DNA; dsDNA binds to the exterior of the filament while single-stranded (ss)DNA is stabiized in the filament's interior. The ATP-DnaA-oriC complex binds and stabilizes one strand of the AT-rich DNA unwinding element (DUE), permitting loading of DNA polymerase. After initiation quickly degrades to an ADP-DnaA complex that is not apt for DNA replication. Binds acidic phospholipids.</text>
</comment>
<dbReference type="Gene3D" id="3.30.300.180">
    <property type="match status" value="1"/>
</dbReference>
<dbReference type="SUPFAM" id="SSF52540">
    <property type="entry name" value="P-loop containing nucleoside triphosphate hydrolases"/>
    <property type="match status" value="1"/>
</dbReference>
<dbReference type="GO" id="GO:0006270">
    <property type="term" value="P:DNA replication initiation"/>
    <property type="evidence" value="ECO:0007669"/>
    <property type="project" value="UniProtKB-UniRule"/>
</dbReference>
<keyword evidence="13" id="KW-1185">Reference proteome</keyword>
<dbReference type="STRING" id="177437.HRM2_18560"/>
<evidence type="ECO:0000256" key="8">
    <source>
        <dbReference type="NCBIfam" id="TIGR00362"/>
    </source>
</evidence>
<dbReference type="Gene3D" id="1.10.1750.10">
    <property type="match status" value="1"/>
</dbReference>
<evidence type="ECO:0000259" key="11">
    <source>
        <dbReference type="SMART" id="SM00760"/>
    </source>
</evidence>
<sequence>MEQYWERVKSEMKHSLPDHSYRMWIQPMGYQASGSNEVTLSCPNSFSKKRIKENYLAGIEAQFTKLGLGQIKIDLMVETKGVKKKASKAATQPVNGGECETPLLSFPRRPSRPMQMALPGLNIRSDSGRMLKKGYTFDRFVVGDNSDFAYSAALSLAQTSSVNNGAIYLLSDTGLGKSHLSQAVGHHVISQGFSDKVYYVTAEDFTNEMVSSIKNNTINGFKEKYRRKCDVLILEDVHFLSGKDATQKELAMTLDYLMDAEKKIIFSGCYLPDDIPKMNEQLKSRLTLGMVTKIDPPNFKTRVKILKNKSKYDGFVIPNDVTEYLAQELCDNVRQLESGLMGVARKSALLGEKIDINLARGVLSTISRNKKNITVDVIKKLVCSEFSLSEKELVSTSRKQTVVKPRQMAIFLARKYTDQPLKTIGRSFNRYHATAIYSINAVEKKLKQQGGFTEQMNYLCRKIESGKAL</sequence>
<dbReference type="SUPFAM" id="SSF48295">
    <property type="entry name" value="TrpR-like"/>
    <property type="match status" value="1"/>
</dbReference>
<keyword evidence="6 7" id="KW-0238">DNA-binding</keyword>
<keyword evidence="5 7" id="KW-0446">Lipid-binding</keyword>
<gene>
    <name evidence="7 12" type="primary">dnaA</name>
    <name evidence="12" type="ordered locus">HRM2_18560</name>
</gene>
<feature type="binding site" evidence="7">
    <location>
        <position position="178"/>
    </location>
    <ligand>
        <name>ATP</name>
        <dbReference type="ChEBI" id="CHEBI:30616"/>
    </ligand>
</feature>
<keyword evidence="4 7" id="KW-0067">ATP-binding</keyword>
<dbReference type="GO" id="GO:0008289">
    <property type="term" value="F:lipid binding"/>
    <property type="evidence" value="ECO:0007669"/>
    <property type="project" value="UniProtKB-KW"/>
</dbReference>
<evidence type="ECO:0000313" key="13">
    <source>
        <dbReference type="Proteomes" id="UP000000442"/>
    </source>
</evidence>
<accession>C0QBU6</accession>
<evidence type="ECO:0000313" key="12">
    <source>
        <dbReference type="EMBL" id="ACN14958.1"/>
    </source>
</evidence>
<feature type="binding site" evidence="7">
    <location>
        <position position="174"/>
    </location>
    <ligand>
        <name>ATP</name>
        <dbReference type="ChEBI" id="CHEBI:30616"/>
    </ligand>
</feature>
<dbReference type="HAMAP" id="MF_00377">
    <property type="entry name" value="DnaA_bact"/>
    <property type="match status" value="1"/>
</dbReference>
<evidence type="ECO:0000256" key="7">
    <source>
        <dbReference type="HAMAP-Rule" id="MF_00377"/>
    </source>
</evidence>
<evidence type="ECO:0000256" key="1">
    <source>
        <dbReference type="ARBA" id="ARBA00022490"/>
    </source>
</evidence>
<dbReference type="Pfam" id="PF11638">
    <property type="entry name" value="DnaA_N"/>
    <property type="match status" value="1"/>
</dbReference>
<dbReference type="PRINTS" id="PR00051">
    <property type="entry name" value="DNAA"/>
</dbReference>
<keyword evidence="1 7" id="KW-0963">Cytoplasm</keyword>
<dbReference type="eggNOG" id="COG0593">
    <property type="taxonomic scope" value="Bacteria"/>
</dbReference>
<dbReference type="InterPro" id="IPR013159">
    <property type="entry name" value="DnaA_C"/>
</dbReference>
<evidence type="ECO:0000256" key="6">
    <source>
        <dbReference type="ARBA" id="ARBA00023125"/>
    </source>
</evidence>
<dbReference type="PANTHER" id="PTHR30050:SF2">
    <property type="entry name" value="CHROMOSOMAL REPLICATION INITIATOR PROTEIN DNAA"/>
    <property type="match status" value="1"/>
</dbReference>
<proteinExistence type="inferred from homology"/>
<keyword evidence="3 7" id="KW-0547">Nucleotide-binding</keyword>
<evidence type="ECO:0000256" key="9">
    <source>
        <dbReference type="RuleBase" id="RU000577"/>
    </source>
</evidence>
<dbReference type="Pfam" id="PF08299">
    <property type="entry name" value="Bac_DnaA_C"/>
    <property type="match status" value="1"/>
</dbReference>
<evidence type="ECO:0000256" key="5">
    <source>
        <dbReference type="ARBA" id="ARBA00023121"/>
    </source>
</evidence>
<dbReference type="InterPro" id="IPR001957">
    <property type="entry name" value="Chromosome_initiator_DnaA"/>
</dbReference>
<protein>
    <recommendedName>
        <fullName evidence="7 8">Chromosomal replication initiator protein DnaA</fullName>
    </recommendedName>
</protein>
<dbReference type="Pfam" id="PF00308">
    <property type="entry name" value="Bac_DnaA"/>
    <property type="match status" value="1"/>
</dbReference>
<dbReference type="InterPro" id="IPR027417">
    <property type="entry name" value="P-loop_NTPase"/>
</dbReference>
<feature type="region of interest" description="Domain I, interacts with DnaA modulators" evidence="7">
    <location>
        <begin position="1"/>
        <end position="87"/>
    </location>
</feature>
<keyword evidence="2 7" id="KW-0235">DNA replication</keyword>
<dbReference type="EMBL" id="CP001087">
    <property type="protein sequence ID" value="ACN14958.1"/>
    <property type="molecule type" value="Genomic_DNA"/>
</dbReference>
<dbReference type="OrthoDB" id="9807019at2"/>
<dbReference type="InterPro" id="IPR020591">
    <property type="entry name" value="Chromosome_initiator_DnaA-like"/>
</dbReference>
<dbReference type="Gene3D" id="3.40.50.300">
    <property type="entry name" value="P-loop containing nucleotide triphosphate hydrolases"/>
    <property type="match status" value="1"/>
</dbReference>
<dbReference type="InterPro" id="IPR013317">
    <property type="entry name" value="DnaA_dom"/>
</dbReference>
<evidence type="ECO:0000256" key="4">
    <source>
        <dbReference type="ARBA" id="ARBA00022840"/>
    </source>
</evidence>
<dbReference type="GO" id="GO:0005737">
    <property type="term" value="C:cytoplasm"/>
    <property type="evidence" value="ECO:0007669"/>
    <property type="project" value="UniProtKB-SubCell"/>
</dbReference>
<dbReference type="KEGG" id="dat:HRM2_18560"/>
<feature type="domain" description="Chromosomal replication initiator DnaA C-terminal" evidence="11">
    <location>
        <begin position="374"/>
        <end position="442"/>
    </location>
</feature>
<dbReference type="Gene3D" id="1.10.8.60">
    <property type="match status" value="1"/>
</dbReference>
<dbReference type="PANTHER" id="PTHR30050">
    <property type="entry name" value="CHROMOSOMAL REPLICATION INITIATOR PROTEIN DNAA"/>
    <property type="match status" value="1"/>
</dbReference>
<reference evidence="12 13" key="1">
    <citation type="journal article" date="2009" name="Environ. Microbiol.">
        <title>Genome sequence of Desulfobacterium autotrophicum HRM2, a marine sulfate reducer oxidizing organic carbon completely to carbon dioxide.</title>
        <authorList>
            <person name="Strittmatter A.W."/>
            <person name="Liesegang H."/>
            <person name="Rabus R."/>
            <person name="Decker I."/>
            <person name="Amann J."/>
            <person name="Andres S."/>
            <person name="Henne A."/>
            <person name="Fricke W.F."/>
            <person name="Martinez-Arias R."/>
            <person name="Bartels D."/>
            <person name="Goesmann A."/>
            <person name="Krause L."/>
            <person name="Puehler A."/>
            <person name="Klenk H.P."/>
            <person name="Richter M."/>
            <person name="Schuler M."/>
            <person name="Gloeckner F.O."/>
            <person name="Meyerdierks A."/>
            <person name="Gottschalk G."/>
            <person name="Amann R."/>
        </authorList>
    </citation>
    <scope>NUCLEOTIDE SEQUENCE [LARGE SCALE GENOMIC DNA]</scope>
    <source>
        <strain evidence="13">ATCC 43914 / DSM 3382 / HRM2</strain>
    </source>
</reference>
<dbReference type="InterPro" id="IPR038454">
    <property type="entry name" value="DnaA_N_sf"/>
</dbReference>
<dbReference type="InterPro" id="IPR024633">
    <property type="entry name" value="DnaA_N_dom"/>
</dbReference>
<dbReference type="CDD" id="cd00009">
    <property type="entry name" value="AAA"/>
    <property type="match status" value="1"/>
</dbReference>
<dbReference type="Proteomes" id="UP000000442">
    <property type="component" value="Chromosome"/>
</dbReference>
<comment type="similarity">
    <text evidence="7 10">Belongs to the DnaA family.</text>
</comment>
<dbReference type="HOGENOM" id="CLU_026910_3_0_7"/>
<evidence type="ECO:0000256" key="10">
    <source>
        <dbReference type="RuleBase" id="RU004227"/>
    </source>
</evidence>